<dbReference type="InterPro" id="IPR000477">
    <property type="entry name" value="RT_dom"/>
</dbReference>
<dbReference type="AlphaFoldDB" id="A0A8C5MN63"/>
<dbReference type="GeneTree" id="ENSGT00940000165023"/>
<dbReference type="SUPFAM" id="SSF56672">
    <property type="entry name" value="DNA/RNA polymerases"/>
    <property type="match status" value="1"/>
</dbReference>
<sequence>MLQFIRKNVHTKLSLSQRTELEAPFTIEELSQAIKKTPTGKTPGPDGFSLRYYKVFLPSLAPAWLTAFNTLTQGSHPLPPQTLAATITLIPKPGKDPDICANYRPISLLNQDIKLFAKIIALRLARYIPGLVHPDQTGFVPGREARDNTVRALSLIHSASHPKSEPTLLLSMDAEKAFDRVRWTFLFQTLRCMGFGPNLMAWIGALYTCPSARINLNGILSPSFPIRNGTWQGCPLSPMLFALTLEPLLQAVRTNTSIHGVGVGAQQHKVAAYADDLLFFISQPLMTLPSLTALLREYSLYSNYKINMTKSEILGVNIPLTLRMQLQEAFPFKWRSSAITYLGVQLTSDLSTLYSANFLPLLQSISSDLTSWAFPHVTWFGCISVLKMNILPRILYLFQTLPIAIPRLFFSSLQSIFNKYVWNTRQPRLKFSLLTASKRKGGLALPNIRQYYQAAHLLRITEWTNNPPHKLWISLEGNLTGTDLASLPWLLGTTAACGTPSHPTVSATLKIWKSLQRSTKIAPWPSPLLPVDRLPVYSRHVRPTQEGNQQIRAPIYIEGDTFKLPAEIPLPHPHSFLTRFHLHRLTTYLRTLAQPSAFTRPLTPFELLIQRPSALTHGISLLYGLLRDLTSTDPPYRAKWEADLQQLFTDDEWEKITTLATKCSIASRTQETAYKLLSRWYKPPALIAHYDARTDGSCWKCHA</sequence>
<dbReference type="Proteomes" id="UP000694569">
    <property type="component" value="Unplaced"/>
</dbReference>
<accession>A0A8C5MN63</accession>
<reference evidence="2" key="1">
    <citation type="submission" date="2025-08" db="UniProtKB">
        <authorList>
            <consortium name="Ensembl"/>
        </authorList>
    </citation>
    <scope>IDENTIFICATION</scope>
</reference>
<dbReference type="PANTHER" id="PTHR31635">
    <property type="entry name" value="REVERSE TRANSCRIPTASE DOMAIN-CONTAINING PROTEIN-RELATED"/>
    <property type="match status" value="1"/>
</dbReference>
<dbReference type="Ensembl" id="ENSLLET00000015012.1">
    <property type="protein sequence ID" value="ENSLLEP00000014447.1"/>
    <property type="gene ID" value="ENSLLEG00000009193.1"/>
</dbReference>
<feature type="domain" description="Reverse transcriptase" evidence="1">
    <location>
        <begin position="71"/>
        <end position="346"/>
    </location>
</feature>
<proteinExistence type="predicted"/>
<reference evidence="2" key="2">
    <citation type="submission" date="2025-09" db="UniProtKB">
        <authorList>
            <consortium name="Ensembl"/>
        </authorList>
    </citation>
    <scope>IDENTIFICATION</scope>
</reference>
<organism evidence="2 3">
    <name type="scientific">Leptobrachium leishanense</name>
    <name type="common">Leishan spiny toad</name>
    <dbReference type="NCBI Taxonomy" id="445787"/>
    <lineage>
        <taxon>Eukaryota</taxon>
        <taxon>Metazoa</taxon>
        <taxon>Chordata</taxon>
        <taxon>Craniata</taxon>
        <taxon>Vertebrata</taxon>
        <taxon>Euteleostomi</taxon>
        <taxon>Amphibia</taxon>
        <taxon>Batrachia</taxon>
        <taxon>Anura</taxon>
        <taxon>Pelobatoidea</taxon>
        <taxon>Megophryidae</taxon>
        <taxon>Leptobrachium</taxon>
    </lineage>
</organism>
<protein>
    <recommendedName>
        <fullName evidence="1">Reverse transcriptase domain-containing protein</fullName>
    </recommendedName>
</protein>
<dbReference type="InterPro" id="IPR043502">
    <property type="entry name" value="DNA/RNA_pol_sf"/>
</dbReference>
<dbReference type="CDD" id="cd01650">
    <property type="entry name" value="RT_nLTR_like"/>
    <property type="match status" value="1"/>
</dbReference>
<keyword evidence="3" id="KW-1185">Reference proteome</keyword>
<dbReference type="OrthoDB" id="416119at2759"/>
<dbReference type="PROSITE" id="PS50878">
    <property type="entry name" value="RT_POL"/>
    <property type="match status" value="1"/>
</dbReference>
<name>A0A8C5MN63_9ANUR</name>
<evidence type="ECO:0000313" key="2">
    <source>
        <dbReference type="Ensembl" id="ENSLLEP00000014447.1"/>
    </source>
</evidence>
<dbReference type="Pfam" id="PF00078">
    <property type="entry name" value="RVT_1"/>
    <property type="match status" value="1"/>
</dbReference>
<evidence type="ECO:0000313" key="3">
    <source>
        <dbReference type="Proteomes" id="UP000694569"/>
    </source>
</evidence>
<evidence type="ECO:0000259" key="1">
    <source>
        <dbReference type="PROSITE" id="PS50878"/>
    </source>
</evidence>
<dbReference type="PANTHER" id="PTHR31635:SF196">
    <property type="entry name" value="REVERSE TRANSCRIPTASE DOMAIN-CONTAINING PROTEIN-RELATED"/>
    <property type="match status" value="1"/>
</dbReference>